<keyword evidence="1" id="KW-0812">Transmembrane</keyword>
<dbReference type="AlphaFoldDB" id="D3UIZ0"/>
<dbReference type="Proteomes" id="UP000001522">
    <property type="component" value="Chromosome"/>
</dbReference>
<keyword evidence="1" id="KW-1133">Transmembrane helix</keyword>
<dbReference type="EMBL" id="FN555004">
    <property type="protein sequence ID" value="CBG40465.1"/>
    <property type="molecule type" value="Genomic_DNA"/>
</dbReference>
<organism evidence="2 3">
    <name type="scientific">Helicobacter mustelae (strain ATCC 43772 / CCUG 25715 / CIP 103759 / LMG 18044 / NCTC 12198 / R85-136P)</name>
    <name type="common">Campylobacter mustelae</name>
    <dbReference type="NCBI Taxonomy" id="679897"/>
    <lineage>
        <taxon>Bacteria</taxon>
        <taxon>Pseudomonadati</taxon>
        <taxon>Campylobacterota</taxon>
        <taxon>Epsilonproteobacteria</taxon>
        <taxon>Campylobacterales</taxon>
        <taxon>Helicobacteraceae</taxon>
        <taxon>Helicobacter</taxon>
    </lineage>
</organism>
<dbReference type="HOGENOM" id="CLU_3080558_0_0_7"/>
<feature type="transmembrane region" description="Helical" evidence="1">
    <location>
        <begin position="20"/>
        <end position="42"/>
    </location>
</feature>
<reference evidence="2 3" key="1">
    <citation type="journal article" date="2010" name="BMC Genomics">
        <title>Comparative genomics and proteomics of Helicobacter mustelae, an ulcerogenic and carcinogenic gastric pathogen.</title>
        <authorList>
            <person name="O'Toole P.W."/>
            <person name="Snelling W.J."/>
            <person name="Canchaya C."/>
            <person name="Forde B.M."/>
            <person name="Hardie K.R."/>
            <person name="Josenhans C."/>
            <person name="Graham R.L.J."/>
            <person name="McMullan G."/>
            <person name="Parkhill J."/>
            <person name="Belda E."/>
            <person name="Bentley S.D."/>
        </authorList>
    </citation>
    <scope>NUCLEOTIDE SEQUENCE [LARGE SCALE GENOMIC DNA]</scope>
    <source>
        <strain evidence="3">ATCC 43772 / LMG 18044 / NCTC 12198 / 12198</strain>
    </source>
</reference>
<accession>D3UIZ0</accession>
<gene>
    <name evidence="2" type="ordered locus">HMU12110</name>
</gene>
<name>D3UIZ0_HELM1</name>
<dbReference type="KEGG" id="hms:HMU12110"/>
<protein>
    <submittedName>
        <fullName evidence="2">Uncharacterized protein</fullName>
    </submittedName>
</protein>
<sequence length="52" mass="6301">MYRHTIYDVFSHKALHPLKLHRFCMAFIIAISFEFKVIILVLRIVRHYKVGK</sequence>
<evidence type="ECO:0000256" key="1">
    <source>
        <dbReference type="SAM" id="Phobius"/>
    </source>
</evidence>
<keyword evidence="3" id="KW-1185">Reference proteome</keyword>
<keyword evidence="1" id="KW-0472">Membrane</keyword>
<evidence type="ECO:0000313" key="2">
    <source>
        <dbReference type="EMBL" id="CBG40465.1"/>
    </source>
</evidence>
<proteinExistence type="predicted"/>
<evidence type="ECO:0000313" key="3">
    <source>
        <dbReference type="Proteomes" id="UP000001522"/>
    </source>
</evidence>